<organism evidence="1">
    <name type="scientific">Anguilla anguilla</name>
    <name type="common">European freshwater eel</name>
    <name type="synonym">Muraena anguilla</name>
    <dbReference type="NCBI Taxonomy" id="7936"/>
    <lineage>
        <taxon>Eukaryota</taxon>
        <taxon>Metazoa</taxon>
        <taxon>Chordata</taxon>
        <taxon>Craniata</taxon>
        <taxon>Vertebrata</taxon>
        <taxon>Euteleostomi</taxon>
        <taxon>Actinopterygii</taxon>
        <taxon>Neopterygii</taxon>
        <taxon>Teleostei</taxon>
        <taxon>Anguilliformes</taxon>
        <taxon>Anguillidae</taxon>
        <taxon>Anguilla</taxon>
    </lineage>
</organism>
<sequence length="31" mass="3434">MHAFRKCSGHFPNVHSGSAVNIQHACIQEVQ</sequence>
<reference evidence="1" key="2">
    <citation type="journal article" date="2015" name="Fish Shellfish Immunol.">
        <title>Early steps in the European eel (Anguilla anguilla)-Vibrio vulnificus interaction in the gills: Role of the RtxA13 toxin.</title>
        <authorList>
            <person name="Callol A."/>
            <person name="Pajuelo D."/>
            <person name="Ebbesson L."/>
            <person name="Teles M."/>
            <person name="MacKenzie S."/>
            <person name="Amaro C."/>
        </authorList>
    </citation>
    <scope>NUCLEOTIDE SEQUENCE</scope>
</reference>
<evidence type="ECO:0000313" key="1">
    <source>
        <dbReference type="EMBL" id="JAH15701.1"/>
    </source>
</evidence>
<accession>A0A0E9QFP7</accession>
<name>A0A0E9QFP7_ANGAN</name>
<dbReference type="EMBL" id="GBXM01092876">
    <property type="protein sequence ID" value="JAH15701.1"/>
    <property type="molecule type" value="Transcribed_RNA"/>
</dbReference>
<proteinExistence type="predicted"/>
<reference evidence="1" key="1">
    <citation type="submission" date="2014-11" db="EMBL/GenBank/DDBJ databases">
        <authorList>
            <person name="Amaro Gonzalez C."/>
        </authorList>
    </citation>
    <scope>NUCLEOTIDE SEQUENCE</scope>
</reference>
<dbReference type="AlphaFoldDB" id="A0A0E9QFP7"/>
<protein>
    <submittedName>
        <fullName evidence="1">Uncharacterized protein</fullName>
    </submittedName>
</protein>